<feature type="region of interest" description="Disordered" evidence="2">
    <location>
        <begin position="119"/>
        <end position="182"/>
    </location>
</feature>
<proteinExistence type="predicted"/>
<feature type="compositionally biased region" description="Polar residues" evidence="2">
    <location>
        <begin position="161"/>
        <end position="181"/>
    </location>
</feature>
<gene>
    <name evidence="3" type="ORF">Tco_0705652</name>
</gene>
<evidence type="ECO:0000256" key="1">
    <source>
        <dbReference type="SAM" id="Coils"/>
    </source>
</evidence>
<reference evidence="3" key="1">
    <citation type="journal article" date="2022" name="Int. J. Mol. Sci.">
        <title>Draft Genome of Tanacetum Coccineum: Genomic Comparison of Closely Related Tanacetum-Family Plants.</title>
        <authorList>
            <person name="Yamashiro T."/>
            <person name="Shiraishi A."/>
            <person name="Nakayama K."/>
            <person name="Satake H."/>
        </authorList>
    </citation>
    <scope>NUCLEOTIDE SEQUENCE</scope>
</reference>
<comment type="caution">
    <text evidence="3">The sequence shown here is derived from an EMBL/GenBank/DDBJ whole genome shotgun (WGS) entry which is preliminary data.</text>
</comment>
<feature type="coiled-coil region" evidence="1">
    <location>
        <begin position="334"/>
        <end position="382"/>
    </location>
</feature>
<accession>A0ABQ4Y6L9</accession>
<feature type="compositionally biased region" description="Basic and acidic residues" evidence="2">
    <location>
        <begin position="202"/>
        <end position="212"/>
    </location>
</feature>
<organism evidence="3 4">
    <name type="scientific">Tanacetum coccineum</name>
    <dbReference type="NCBI Taxonomy" id="301880"/>
    <lineage>
        <taxon>Eukaryota</taxon>
        <taxon>Viridiplantae</taxon>
        <taxon>Streptophyta</taxon>
        <taxon>Embryophyta</taxon>
        <taxon>Tracheophyta</taxon>
        <taxon>Spermatophyta</taxon>
        <taxon>Magnoliopsida</taxon>
        <taxon>eudicotyledons</taxon>
        <taxon>Gunneridae</taxon>
        <taxon>Pentapetalae</taxon>
        <taxon>asterids</taxon>
        <taxon>campanulids</taxon>
        <taxon>Asterales</taxon>
        <taxon>Asteraceae</taxon>
        <taxon>Asteroideae</taxon>
        <taxon>Anthemideae</taxon>
        <taxon>Anthemidinae</taxon>
        <taxon>Tanacetum</taxon>
    </lineage>
</organism>
<protein>
    <submittedName>
        <fullName evidence="3">Uncharacterized protein</fullName>
    </submittedName>
</protein>
<reference evidence="3" key="2">
    <citation type="submission" date="2022-01" db="EMBL/GenBank/DDBJ databases">
        <authorList>
            <person name="Yamashiro T."/>
            <person name="Shiraishi A."/>
            <person name="Satake H."/>
            <person name="Nakayama K."/>
        </authorList>
    </citation>
    <scope>NUCLEOTIDE SEQUENCE</scope>
</reference>
<feature type="region of interest" description="Disordered" evidence="2">
    <location>
        <begin position="202"/>
        <end position="259"/>
    </location>
</feature>
<evidence type="ECO:0000256" key="2">
    <source>
        <dbReference type="SAM" id="MobiDB-lite"/>
    </source>
</evidence>
<evidence type="ECO:0000313" key="4">
    <source>
        <dbReference type="Proteomes" id="UP001151760"/>
    </source>
</evidence>
<sequence length="521" mass="57695">MVISSPSNVVRGKEVKERFSTSLKHWKDRFFLIDRRAIPDAMPWRHQDSSVADLAPTGVRAEDIRRLCENVIDLRPVHPAMLYVVGLTTIWKHVGHHPVFKDGEGMGVRVGKGTDLTANEAIPQHTTPPLPSRTQIPEKPDHQKKKKTTPLSFALPDSEADGSNRSGSGTHHSASPLNTIIPNEAELTTGCDGLILESVTRTEDDTEHHLDNVEDTTEVNSPLSEHSPRRASSSSGGSHRQAFPRRNPGGSGIGTSLRGDTDLPAPFVPAWSLTTHSILNDAESCRDMMIYLATPVIDILRRYEALNEDYKELYESHRSCQALQQVHLGCVGKEADLTEKLTVMEKERDDLLDKDREREERIKQLEADLASKTSSLTKAEGAVSTLKGDLERLTVDLSHAEIVRHNYVRQLLPTVFQRLLSSDEYKKSMSDIFNLAIGAGWSEGVKAACSEEEAEAFLATAADYDPACKTTFMSEFDSLFNKSCPYVEKLAESFRLPLGDLQNMCPEGTRPTLSGNAADMQ</sequence>
<name>A0ABQ4Y6L9_9ASTR</name>
<dbReference type="EMBL" id="BQNB010010106">
    <property type="protein sequence ID" value="GJS72811.1"/>
    <property type="molecule type" value="Genomic_DNA"/>
</dbReference>
<dbReference type="Proteomes" id="UP001151760">
    <property type="component" value="Unassembled WGS sequence"/>
</dbReference>
<keyword evidence="1" id="KW-0175">Coiled coil</keyword>
<evidence type="ECO:0000313" key="3">
    <source>
        <dbReference type="EMBL" id="GJS72811.1"/>
    </source>
</evidence>
<keyword evidence="4" id="KW-1185">Reference proteome</keyword>